<reference evidence="1 2" key="1">
    <citation type="submission" date="2020-12" db="EMBL/GenBank/DDBJ databases">
        <title>Metabolic potential, ecology and presence of endohyphal bacteria is reflected in genomic diversity of Mucoromycotina.</title>
        <authorList>
            <person name="Muszewska A."/>
            <person name="Okrasinska A."/>
            <person name="Steczkiewicz K."/>
            <person name="Drgas O."/>
            <person name="Orlowska M."/>
            <person name="Perlinska-Lenart U."/>
            <person name="Aleksandrzak-Piekarczyk T."/>
            <person name="Szatraj K."/>
            <person name="Zielenkiewicz U."/>
            <person name="Pilsyk S."/>
            <person name="Malc E."/>
            <person name="Mieczkowski P."/>
            <person name="Kruszewska J.S."/>
            <person name="Biernat P."/>
            <person name="Pawlowska J."/>
        </authorList>
    </citation>
    <scope>NUCLEOTIDE SEQUENCE [LARGE SCALE GENOMIC DNA]</scope>
    <source>
        <strain evidence="1 2">CBS 142.35</strain>
    </source>
</reference>
<dbReference type="EMBL" id="JAEPRB010000085">
    <property type="protein sequence ID" value="KAG2222363.1"/>
    <property type="molecule type" value="Genomic_DNA"/>
</dbReference>
<dbReference type="Proteomes" id="UP000646827">
    <property type="component" value="Unassembled WGS sequence"/>
</dbReference>
<organism evidence="1 2">
    <name type="scientific">Circinella minor</name>
    <dbReference type="NCBI Taxonomy" id="1195481"/>
    <lineage>
        <taxon>Eukaryota</taxon>
        <taxon>Fungi</taxon>
        <taxon>Fungi incertae sedis</taxon>
        <taxon>Mucoromycota</taxon>
        <taxon>Mucoromycotina</taxon>
        <taxon>Mucoromycetes</taxon>
        <taxon>Mucorales</taxon>
        <taxon>Lichtheimiaceae</taxon>
        <taxon>Circinella</taxon>
    </lineage>
</organism>
<accession>A0A8H7S5A2</accession>
<gene>
    <name evidence="1" type="ORF">INT45_009836</name>
</gene>
<name>A0A8H7S5A2_9FUNG</name>
<dbReference type="AlphaFoldDB" id="A0A8H7S5A2"/>
<evidence type="ECO:0000313" key="1">
    <source>
        <dbReference type="EMBL" id="KAG2222363.1"/>
    </source>
</evidence>
<proteinExistence type="predicted"/>
<sequence>MLFVGSNVHCWWYRTPDIFCPIFYNNTYRDAARILHWAHTRTSTKEHDHVFALANAFPEVMKEITIDYKQDFQKLIIQFYCALARHDLSILCFKNHTQYRKLCKTSSSNSIKEDNANESSYEVPIQKFDLPSWTGVYGEHYEHNGYNTTFKNFTFNGRVMQVTCSGMTNNQHHAEVSALASIGAKDIPPIPQQKTNGRSGWSLITRVRPPGSRSDKCIEIYNARWGVTELNFQAKEEIIEHLRNLSHFIPIQKPNFEWIHESSPLLIKSIYLHELTETLEESASYVLLNGIQFTGFNFKYLHPRYPVVKKDGDYYKLIGMCMIKGADDFMDDITLEEQMFEIH</sequence>
<evidence type="ECO:0000313" key="2">
    <source>
        <dbReference type="Proteomes" id="UP000646827"/>
    </source>
</evidence>
<comment type="caution">
    <text evidence="1">The sequence shown here is derived from an EMBL/GenBank/DDBJ whole genome shotgun (WGS) entry which is preliminary data.</text>
</comment>
<keyword evidence="2" id="KW-1185">Reference proteome</keyword>
<dbReference type="OrthoDB" id="10355378at2759"/>
<protein>
    <submittedName>
        <fullName evidence="1">Uncharacterized protein</fullName>
    </submittedName>
</protein>